<name>A0ABR6PK94_9SPHI</name>
<proteinExistence type="predicted"/>
<reference evidence="2 3" key="1">
    <citation type="submission" date="2020-08" db="EMBL/GenBank/DDBJ databases">
        <title>Genomic Encyclopedia of Type Strains, Phase IV (KMG-V): Genome sequencing to study the core and pangenomes of soil and plant-associated prokaryotes.</title>
        <authorList>
            <person name="Whitman W."/>
        </authorList>
    </citation>
    <scope>NUCLEOTIDE SEQUENCE [LARGE SCALE GENOMIC DNA]</scope>
    <source>
        <strain evidence="2 3">ANJLi2</strain>
    </source>
</reference>
<keyword evidence="1" id="KW-0472">Membrane</keyword>
<dbReference type="EMBL" id="JACHCB010000002">
    <property type="protein sequence ID" value="MBB6108661.1"/>
    <property type="molecule type" value="Genomic_DNA"/>
</dbReference>
<dbReference type="RefSeq" id="WP_076370876.1">
    <property type="nucleotide sequence ID" value="NZ_FTMG01000002.1"/>
</dbReference>
<keyword evidence="3" id="KW-1185">Reference proteome</keyword>
<gene>
    <name evidence="2" type="ORF">HDF23_001396</name>
</gene>
<feature type="transmembrane region" description="Helical" evidence="1">
    <location>
        <begin position="6"/>
        <end position="27"/>
    </location>
</feature>
<evidence type="ECO:0000313" key="3">
    <source>
        <dbReference type="Proteomes" id="UP000541583"/>
    </source>
</evidence>
<keyword evidence="1" id="KW-0812">Transmembrane</keyword>
<evidence type="ECO:0000313" key="2">
    <source>
        <dbReference type="EMBL" id="MBB6108661.1"/>
    </source>
</evidence>
<sequence length="139" mass="15336">MHIDFLTGSSLILVSAFLVELLFYLFVTRKFIANSVKAKAKIVSVQQTQGLRTAVYTPTITFSDLAGNIYTEPAAMAGASSTIRGVSQEGDEINILYNKDNPKIFIMDSWHGKIVFTMMRSGIVLLLILVIGIIALFFI</sequence>
<organism evidence="2 3">
    <name type="scientific">Mucilaginibacter lappiensis</name>
    <dbReference type="NCBI Taxonomy" id="354630"/>
    <lineage>
        <taxon>Bacteria</taxon>
        <taxon>Pseudomonadati</taxon>
        <taxon>Bacteroidota</taxon>
        <taxon>Sphingobacteriia</taxon>
        <taxon>Sphingobacteriales</taxon>
        <taxon>Sphingobacteriaceae</taxon>
        <taxon>Mucilaginibacter</taxon>
    </lineage>
</organism>
<evidence type="ECO:0008006" key="4">
    <source>
        <dbReference type="Google" id="ProtNLM"/>
    </source>
</evidence>
<accession>A0ABR6PK94</accession>
<protein>
    <recommendedName>
        <fullName evidence="4">DUF3592 domain-containing protein</fullName>
    </recommendedName>
</protein>
<evidence type="ECO:0000256" key="1">
    <source>
        <dbReference type="SAM" id="Phobius"/>
    </source>
</evidence>
<feature type="transmembrane region" description="Helical" evidence="1">
    <location>
        <begin position="114"/>
        <end position="138"/>
    </location>
</feature>
<dbReference type="Proteomes" id="UP000541583">
    <property type="component" value="Unassembled WGS sequence"/>
</dbReference>
<keyword evidence="1" id="KW-1133">Transmembrane helix</keyword>
<comment type="caution">
    <text evidence="2">The sequence shown here is derived from an EMBL/GenBank/DDBJ whole genome shotgun (WGS) entry which is preliminary data.</text>
</comment>